<comment type="caution">
    <text evidence="1">The sequence shown here is derived from an EMBL/GenBank/DDBJ whole genome shotgun (WGS) entry which is preliminary data.</text>
</comment>
<sequence>MIEEVRKQHDIGMFRVEYLLKQSLK</sequence>
<feature type="non-terminal residue" evidence="1">
    <location>
        <position position="25"/>
    </location>
</feature>
<proteinExistence type="predicted"/>
<dbReference type="AlphaFoldDB" id="A0A0F8W7K7"/>
<dbReference type="EMBL" id="LAZR01066842">
    <property type="protein sequence ID" value="KKK52787.1"/>
    <property type="molecule type" value="Genomic_DNA"/>
</dbReference>
<reference evidence="1" key="1">
    <citation type="journal article" date="2015" name="Nature">
        <title>Complex archaea that bridge the gap between prokaryotes and eukaryotes.</title>
        <authorList>
            <person name="Spang A."/>
            <person name="Saw J.H."/>
            <person name="Jorgensen S.L."/>
            <person name="Zaremba-Niedzwiedzka K."/>
            <person name="Martijn J."/>
            <person name="Lind A.E."/>
            <person name="van Eijk R."/>
            <person name="Schleper C."/>
            <person name="Guy L."/>
            <person name="Ettema T.J."/>
        </authorList>
    </citation>
    <scope>NUCLEOTIDE SEQUENCE</scope>
</reference>
<evidence type="ECO:0000313" key="1">
    <source>
        <dbReference type="EMBL" id="KKK52787.1"/>
    </source>
</evidence>
<accession>A0A0F8W7K7</accession>
<name>A0A0F8W7K7_9ZZZZ</name>
<organism evidence="1">
    <name type="scientific">marine sediment metagenome</name>
    <dbReference type="NCBI Taxonomy" id="412755"/>
    <lineage>
        <taxon>unclassified sequences</taxon>
        <taxon>metagenomes</taxon>
        <taxon>ecological metagenomes</taxon>
    </lineage>
</organism>
<protein>
    <submittedName>
        <fullName evidence="1">Uncharacterized protein</fullName>
    </submittedName>
</protein>
<gene>
    <name evidence="1" type="ORF">LCGC14_3101410</name>
</gene>